<dbReference type="EMBL" id="JACHFM010000001">
    <property type="protein sequence ID" value="MBB5220232.1"/>
    <property type="molecule type" value="Genomic_DNA"/>
</dbReference>
<feature type="domain" description="MlaB-like STAS" evidence="1">
    <location>
        <begin position="9"/>
        <end position="83"/>
    </location>
</feature>
<proteinExistence type="predicted"/>
<sequence>MSEALRHPLPSRLLPQDAAALQASLLGLRGRPVELDASGVVQIATPCVQVLLSAARSWREDGVRLGLAAPSAEMLAVLAHLAVDPAALQSPEA</sequence>
<dbReference type="Proteomes" id="UP000549457">
    <property type="component" value="Unassembled WGS sequence"/>
</dbReference>
<dbReference type="RefSeq" id="WP_184146124.1">
    <property type="nucleotide sequence ID" value="NZ_JACHFM010000001.1"/>
</dbReference>
<protein>
    <submittedName>
        <fullName evidence="2">Chemotaxis protein CheX</fullName>
    </submittedName>
</protein>
<dbReference type="InterPro" id="IPR058548">
    <property type="entry name" value="MlaB-like_STAS"/>
</dbReference>
<dbReference type="Pfam" id="PF13466">
    <property type="entry name" value="STAS_2"/>
    <property type="match status" value="1"/>
</dbReference>
<gene>
    <name evidence="2" type="ORF">HNP73_000153</name>
</gene>
<name>A0A840SLK2_9RHOB</name>
<reference evidence="2 3" key="1">
    <citation type="submission" date="2020-08" db="EMBL/GenBank/DDBJ databases">
        <title>Genomic Encyclopedia of Type Strains, Phase IV (KMG-IV): sequencing the most valuable type-strain genomes for metagenomic binning, comparative biology and taxonomic classification.</title>
        <authorList>
            <person name="Goeker M."/>
        </authorList>
    </citation>
    <scope>NUCLEOTIDE SEQUENCE [LARGE SCALE GENOMIC DNA]</scope>
    <source>
        <strain evidence="2 3">DSM 101730</strain>
    </source>
</reference>
<comment type="caution">
    <text evidence="2">The sequence shown here is derived from an EMBL/GenBank/DDBJ whole genome shotgun (WGS) entry which is preliminary data.</text>
</comment>
<dbReference type="InterPro" id="IPR036513">
    <property type="entry name" value="STAS_dom_sf"/>
</dbReference>
<keyword evidence="3" id="KW-1185">Reference proteome</keyword>
<dbReference type="Gene3D" id="3.30.750.24">
    <property type="entry name" value="STAS domain"/>
    <property type="match status" value="1"/>
</dbReference>
<evidence type="ECO:0000259" key="1">
    <source>
        <dbReference type="Pfam" id="PF13466"/>
    </source>
</evidence>
<dbReference type="AlphaFoldDB" id="A0A840SLK2"/>
<evidence type="ECO:0000313" key="3">
    <source>
        <dbReference type="Proteomes" id="UP000549457"/>
    </source>
</evidence>
<evidence type="ECO:0000313" key="2">
    <source>
        <dbReference type="EMBL" id="MBB5220232.1"/>
    </source>
</evidence>
<organism evidence="2 3">
    <name type="scientific">Amaricoccus macauensis</name>
    <dbReference type="NCBI Taxonomy" id="57001"/>
    <lineage>
        <taxon>Bacteria</taxon>
        <taxon>Pseudomonadati</taxon>
        <taxon>Pseudomonadota</taxon>
        <taxon>Alphaproteobacteria</taxon>
        <taxon>Rhodobacterales</taxon>
        <taxon>Paracoccaceae</taxon>
        <taxon>Amaricoccus</taxon>
    </lineage>
</organism>
<accession>A0A840SLK2</accession>
<dbReference type="SUPFAM" id="SSF52091">
    <property type="entry name" value="SpoIIaa-like"/>
    <property type="match status" value="1"/>
</dbReference>